<sequence>MVEAFGRRTLHMSLEFQHPFALTTHKTSQGRHTHARIQYLRPALNSHLRTDLPKKWTWFGCVCHQFADSNEGGLPGRLRCLGVTAESDPVTDYCLEGLGYCNTWPVASPTKCRIGIMGWLLACRQSYQEGMHILYGTNTIRIASSVLHQNLQRIFSEATLSLLTSLDLVWDPVQLSLASGFVGEDEANVSCETRPPVFPSMIRPQISFRGGNDIQREKALGVDWKYTNEEQLSQTLNNQVLPMVDSLVQRLVPPTTDVTFQCPTWAWYKLMDSLLVETQGLQATKPQRGDLGGLKCWRQTTAELSASSIFPDVVQHCSGAKAAEDYSISGIWVHISSKDVQLGNNATYDHARCTLYGLRELEFCSS</sequence>
<evidence type="ECO:0000313" key="2">
    <source>
        <dbReference type="Proteomes" id="UP000696573"/>
    </source>
</evidence>
<proteinExistence type="predicted"/>
<dbReference type="Proteomes" id="UP000696573">
    <property type="component" value="Unassembled WGS sequence"/>
</dbReference>
<protein>
    <submittedName>
        <fullName evidence="1">Uncharacterized protein</fullName>
    </submittedName>
</protein>
<organism evidence="1 2">
    <name type="scientific">Clonostachys rhizophaga</name>
    <dbReference type="NCBI Taxonomy" id="160324"/>
    <lineage>
        <taxon>Eukaryota</taxon>
        <taxon>Fungi</taxon>
        <taxon>Dikarya</taxon>
        <taxon>Ascomycota</taxon>
        <taxon>Pezizomycotina</taxon>
        <taxon>Sordariomycetes</taxon>
        <taxon>Hypocreomycetidae</taxon>
        <taxon>Hypocreales</taxon>
        <taxon>Bionectriaceae</taxon>
        <taxon>Clonostachys</taxon>
    </lineage>
</organism>
<evidence type="ECO:0000313" key="1">
    <source>
        <dbReference type="EMBL" id="CAH0016893.1"/>
    </source>
</evidence>
<gene>
    <name evidence="1" type="ORF">CRHIZ90672A_00017725</name>
</gene>
<comment type="caution">
    <text evidence="1">The sequence shown here is derived from an EMBL/GenBank/DDBJ whole genome shotgun (WGS) entry which is preliminary data.</text>
</comment>
<dbReference type="AlphaFoldDB" id="A0A9N9V533"/>
<reference evidence="1" key="1">
    <citation type="submission" date="2021-10" db="EMBL/GenBank/DDBJ databases">
        <authorList>
            <person name="Piombo E."/>
        </authorList>
    </citation>
    <scope>NUCLEOTIDE SEQUENCE</scope>
</reference>
<keyword evidence="2" id="KW-1185">Reference proteome</keyword>
<dbReference type="EMBL" id="CABFNQ020000489">
    <property type="protein sequence ID" value="CAH0016893.1"/>
    <property type="molecule type" value="Genomic_DNA"/>
</dbReference>
<accession>A0A9N9V533</accession>
<name>A0A9N9V533_9HYPO</name>
<dbReference type="OrthoDB" id="515692at2759"/>